<gene>
    <name evidence="5" type="ORF">BIW11_10452</name>
</gene>
<dbReference type="PANTHER" id="PTHR24251">
    <property type="entry name" value="OVOCHYMASE-RELATED"/>
    <property type="match status" value="1"/>
</dbReference>
<dbReference type="AlphaFoldDB" id="A0A1V9XG19"/>
<keyword evidence="6" id="KW-1185">Reference proteome</keyword>
<dbReference type="InterPro" id="IPR035914">
    <property type="entry name" value="Sperma_CUB_dom_sf"/>
</dbReference>
<name>A0A1V9XG19_9ACAR</name>
<dbReference type="SMART" id="SM00042">
    <property type="entry name" value="CUB"/>
    <property type="match status" value="1"/>
</dbReference>
<evidence type="ECO:0000259" key="4">
    <source>
        <dbReference type="PROSITE" id="PS01180"/>
    </source>
</evidence>
<feature type="non-terminal residue" evidence="5">
    <location>
        <position position="1"/>
    </location>
</feature>
<protein>
    <submittedName>
        <fullName evidence="5">Tolloid protein 1-like</fullName>
    </submittedName>
</protein>
<reference evidence="5 6" key="1">
    <citation type="journal article" date="2017" name="Gigascience">
        <title>Draft genome of the honey bee ectoparasitic mite, Tropilaelaps mercedesae, is shaped by the parasitic life history.</title>
        <authorList>
            <person name="Dong X."/>
            <person name="Armstrong S.D."/>
            <person name="Xia D."/>
            <person name="Makepeace B.L."/>
            <person name="Darby A.C."/>
            <person name="Kadowaki T."/>
        </authorList>
    </citation>
    <scope>NUCLEOTIDE SEQUENCE [LARGE SCALE GENOMIC DNA]</scope>
    <source>
        <strain evidence="5">Wuxi-XJTLU</strain>
    </source>
</reference>
<dbReference type="Proteomes" id="UP000192247">
    <property type="component" value="Unassembled WGS sequence"/>
</dbReference>
<evidence type="ECO:0000256" key="1">
    <source>
        <dbReference type="ARBA" id="ARBA00022737"/>
    </source>
</evidence>
<dbReference type="InterPro" id="IPR000859">
    <property type="entry name" value="CUB_dom"/>
</dbReference>
<dbReference type="FunFam" id="2.60.120.290:FF:000005">
    <property type="entry name" value="Procollagen C-endopeptidase enhancer 1"/>
    <property type="match status" value="1"/>
</dbReference>
<keyword evidence="2" id="KW-1015">Disulfide bond</keyword>
<dbReference type="PANTHER" id="PTHR24251:SF37">
    <property type="entry name" value="CUB DOMAIN-CONTAINING PROTEIN"/>
    <property type="match status" value="1"/>
</dbReference>
<dbReference type="STRING" id="418985.A0A1V9XG19"/>
<dbReference type="SUPFAM" id="SSF49854">
    <property type="entry name" value="Spermadhesin, CUB domain"/>
    <property type="match status" value="1"/>
</dbReference>
<evidence type="ECO:0000256" key="3">
    <source>
        <dbReference type="PROSITE-ProRule" id="PRU00059"/>
    </source>
</evidence>
<proteinExistence type="predicted"/>
<dbReference type="Gene3D" id="2.60.120.290">
    <property type="entry name" value="Spermadhesin, CUB domain"/>
    <property type="match status" value="1"/>
</dbReference>
<comment type="caution">
    <text evidence="5">The sequence shown here is derived from an EMBL/GenBank/DDBJ whole genome shotgun (WGS) entry which is preliminary data.</text>
</comment>
<feature type="domain" description="CUB" evidence="4">
    <location>
        <begin position="1"/>
        <end position="75"/>
    </location>
</feature>
<dbReference type="PROSITE" id="PS01180">
    <property type="entry name" value="CUB"/>
    <property type="match status" value="1"/>
</dbReference>
<dbReference type="EMBL" id="MNPL01011986">
    <property type="protein sequence ID" value="OQR72343.1"/>
    <property type="molecule type" value="Genomic_DNA"/>
</dbReference>
<dbReference type="OrthoDB" id="9067804at2759"/>
<dbReference type="CDD" id="cd00041">
    <property type="entry name" value="CUB"/>
    <property type="match status" value="1"/>
</dbReference>
<comment type="caution">
    <text evidence="3">Lacks conserved residue(s) required for the propagation of feature annotation.</text>
</comment>
<evidence type="ECO:0000313" key="6">
    <source>
        <dbReference type="Proteomes" id="UP000192247"/>
    </source>
</evidence>
<evidence type="ECO:0000313" key="5">
    <source>
        <dbReference type="EMBL" id="OQR72343.1"/>
    </source>
</evidence>
<dbReference type="InParanoid" id="A0A1V9XG19"/>
<accession>A0A1V9XG19</accession>
<organism evidence="5 6">
    <name type="scientific">Tropilaelaps mercedesae</name>
    <dbReference type="NCBI Taxonomy" id="418985"/>
    <lineage>
        <taxon>Eukaryota</taxon>
        <taxon>Metazoa</taxon>
        <taxon>Ecdysozoa</taxon>
        <taxon>Arthropoda</taxon>
        <taxon>Chelicerata</taxon>
        <taxon>Arachnida</taxon>
        <taxon>Acari</taxon>
        <taxon>Parasitiformes</taxon>
        <taxon>Mesostigmata</taxon>
        <taxon>Gamasina</taxon>
        <taxon>Dermanyssoidea</taxon>
        <taxon>Laelapidae</taxon>
        <taxon>Tropilaelaps</taxon>
    </lineage>
</organism>
<evidence type="ECO:0000256" key="2">
    <source>
        <dbReference type="ARBA" id="ARBA00023157"/>
    </source>
</evidence>
<sequence>LSQVFDDFELEPHQECLYDSLSVYDGENTDSTSLGVFCGARLPHPLISSNNKMYLVFESDASVSRKGFKARHSTGAYSLSTTCRISYHGFT</sequence>
<keyword evidence="1" id="KW-0677">Repeat</keyword>
<dbReference type="Pfam" id="PF00431">
    <property type="entry name" value="CUB"/>
    <property type="match status" value="1"/>
</dbReference>